<dbReference type="Pfam" id="PF00339">
    <property type="entry name" value="Arrestin_N"/>
    <property type="match status" value="1"/>
</dbReference>
<dbReference type="InterPro" id="IPR050357">
    <property type="entry name" value="Arrestin_domain-protein"/>
</dbReference>
<proteinExistence type="predicted"/>
<dbReference type="EMBL" id="HE573027">
    <property type="protein sequence ID" value="CCC53650.1"/>
    <property type="molecule type" value="Genomic_DNA"/>
</dbReference>
<feature type="region of interest" description="Disordered" evidence="1">
    <location>
        <begin position="288"/>
        <end position="350"/>
    </location>
</feature>
<evidence type="ECO:0000313" key="3">
    <source>
        <dbReference type="EMBL" id="CCC53650.1"/>
    </source>
</evidence>
<feature type="compositionally biased region" description="Basic and acidic residues" evidence="1">
    <location>
        <begin position="296"/>
        <end position="314"/>
    </location>
</feature>
<dbReference type="InterPro" id="IPR011021">
    <property type="entry name" value="Arrestin-like_N"/>
</dbReference>
<dbReference type="VEuPathDB" id="TriTrypDB:TvY486_1111340"/>
<dbReference type="AlphaFoldDB" id="G0UCU0"/>
<dbReference type="GO" id="GO:0015031">
    <property type="term" value="P:protein transport"/>
    <property type="evidence" value="ECO:0007669"/>
    <property type="project" value="TreeGrafter"/>
</dbReference>
<sequence length="620" mass="67233">MTSRIKCKHIEAFRVLLEYLTLHPGEILRGVVEVVLTAPVGFSTLQATVYGAEESRVFYSIAKRFEKDTLRTVYCDKRVLLAGYPIGMEVIHVTNASVASDDSSGGDWSDTEAVTTITAAETCGLRTSGLMPGTYTFPFEAQLPPVLPPSYSDRHGSAASKISYSVQVKMYLGHRVLAVAEAPFMVRMVPVDEALWIKAHSEADSVIRRGCIVRKCAVSGEGNVPSTMDSVPQRGLRKLVVDHSLLIHHFAKKVDASASSAGACGAGATEESEKCLTERRSCNWMVGSEQSGSAMDDGKDDANSVKRKGREGSVKEGTGVACQYKGNPGTVREAPSPSPKKEGMSSSSGTLPVTTQWEQYLSLPNKWPLSKGTTNVCLTLHNLIYSPGTSARFSAVIDNTKGASAIKSIKFSIVVYIEINSCSEVSEYKRTLRECVVKEHIGRGDIRGIPAMELQLPGDTPFTLVTGGYTRLIFLKIKVRGERGLKSLSGSARTELVIVDSLVSSKDSVQCCDWTNYYLGIVRPSDSTPECIVAPYVVNGAVKIVYDGQESSCTKPLGRISTRARKNSLPGTIARPQLDFENVIYYPLRVSEAAGPQNPLISTSRNKMEEDVDGNVCELL</sequence>
<name>G0UCU0_TRYVY</name>
<dbReference type="OMA" id="QRWYQLH"/>
<dbReference type="InterPro" id="IPR014752">
    <property type="entry name" value="Arrestin-like_C"/>
</dbReference>
<dbReference type="InterPro" id="IPR014756">
    <property type="entry name" value="Ig_E-set"/>
</dbReference>
<evidence type="ECO:0000256" key="1">
    <source>
        <dbReference type="SAM" id="MobiDB-lite"/>
    </source>
</evidence>
<accession>G0UCU0</accession>
<dbReference type="PANTHER" id="PTHR11188">
    <property type="entry name" value="ARRESTIN DOMAIN CONTAINING PROTEIN"/>
    <property type="match status" value="1"/>
</dbReference>
<dbReference type="PANTHER" id="PTHR11188:SF17">
    <property type="entry name" value="FI21816P1"/>
    <property type="match status" value="1"/>
</dbReference>
<dbReference type="SUPFAM" id="SSF81296">
    <property type="entry name" value="E set domains"/>
    <property type="match status" value="1"/>
</dbReference>
<gene>
    <name evidence="3" type="ORF">TVY486_1111340</name>
</gene>
<dbReference type="GO" id="GO:0005737">
    <property type="term" value="C:cytoplasm"/>
    <property type="evidence" value="ECO:0007669"/>
    <property type="project" value="TreeGrafter"/>
</dbReference>
<protein>
    <recommendedName>
        <fullName evidence="2">Arrestin-like N-terminal domain-containing protein</fullName>
    </recommendedName>
</protein>
<feature type="domain" description="Arrestin-like N-terminal" evidence="2">
    <location>
        <begin position="127"/>
        <end position="170"/>
    </location>
</feature>
<dbReference type="Gene3D" id="2.60.40.640">
    <property type="match status" value="2"/>
</dbReference>
<evidence type="ECO:0000259" key="2">
    <source>
        <dbReference type="Pfam" id="PF00339"/>
    </source>
</evidence>
<reference evidence="3" key="1">
    <citation type="journal article" date="2012" name="Proc. Natl. Acad. Sci. U.S.A.">
        <title>Antigenic diversity is generated by distinct evolutionary mechanisms in African trypanosome species.</title>
        <authorList>
            <person name="Jackson A.P."/>
            <person name="Berry A."/>
            <person name="Aslett M."/>
            <person name="Allison H.C."/>
            <person name="Burton P."/>
            <person name="Vavrova-Anderson J."/>
            <person name="Brown R."/>
            <person name="Browne H."/>
            <person name="Corton N."/>
            <person name="Hauser H."/>
            <person name="Gamble J."/>
            <person name="Gilderthorp R."/>
            <person name="Marcello L."/>
            <person name="McQuillan J."/>
            <person name="Otto T.D."/>
            <person name="Quail M.A."/>
            <person name="Sanders M.J."/>
            <person name="van Tonder A."/>
            <person name="Ginger M.L."/>
            <person name="Field M.C."/>
            <person name="Barry J.D."/>
            <person name="Hertz-Fowler C."/>
            <person name="Berriman M."/>
        </authorList>
    </citation>
    <scope>NUCLEOTIDE SEQUENCE</scope>
    <source>
        <strain evidence="3">Y486</strain>
    </source>
</reference>
<organism evidence="3">
    <name type="scientific">Trypanosoma vivax (strain Y486)</name>
    <dbReference type="NCBI Taxonomy" id="1055687"/>
    <lineage>
        <taxon>Eukaryota</taxon>
        <taxon>Discoba</taxon>
        <taxon>Euglenozoa</taxon>
        <taxon>Kinetoplastea</taxon>
        <taxon>Metakinetoplastina</taxon>
        <taxon>Trypanosomatida</taxon>
        <taxon>Trypanosomatidae</taxon>
        <taxon>Trypanosoma</taxon>
        <taxon>Duttonella</taxon>
    </lineage>
</organism>